<reference evidence="6 7" key="1">
    <citation type="journal article" date="2021" name="Elife">
        <title>Chloroplast acquisition without the gene transfer in kleptoplastic sea slugs, Plakobranchus ocellatus.</title>
        <authorList>
            <person name="Maeda T."/>
            <person name="Takahashi S."/>
            <person name="Yoshida T."/>
            <person name="Shimamura S."/>
            <person name="Takaki Y."/>
            <person name="Nagai Y."/>
            <person name="Toyoda A."/>
            <person name="Suzuki Y."/>
            <person name="Arimoto A."/>
            <person name="Ishii H."/>
            <person name="Satoh N."/>
            <person name="Nishiyama T."/>
            <person name="Hasebe M."/>
            <person name="Maruyama T."/>
            <person name="Minagawa J."/>
            <person name="Obokata J."/>
            <person name="Shigenobu S."/>
        </authorList>
    </citation>
    <scope>NUCLEOTIDE SEQUENCE [LARGE SCALE GENOMIC DNA]</scope>
</reference>
<dbReference type="PANTHER" id="PTHR14150">
    <property type="entry name" value="U3 SMALL NUCLEOLAR RNA-ASSOCIATED PROTEIN 14"/>
    <property type="match status" value="1"/>
</dbReference>
<comment type="similarity">
    <text evidence="2">Belongs to the UTP14 family.</text>
</comment>
<feature type="compositionally biased region" description="Basic and acidic residues" evidence="5">
    <location>
        <begin position="677"/>
        <end position="701"/>
    </location>
</feature>
<name>A0AAV4ITJ9_9GAST</name>
<feature type="compositionally biased region" description="Basic and acidic residues" evidence="5">
    <location>
        <begin position="802"/>
        <end position="824"/>
    </location>
</feature>
<proteinExistence type="inferred from homology"/>
<feature type="region of interest" description="Disordered" evidence="5">
    <location>
        <begin position="775"/>
        <end position="841"/>
    </location>
</feature>
<dbReference type="GO" id="GO:0006364">
    <property type="term" value="P:rRNA processing"/>
    <property type="evidence" value="ECO:0007669"/>
    <property type="project" value="InterPro"/>
</dbReference>
<feature type="compositionally biased region" description="Acidic residues" evidence="5">
    <location>
        <begin position="609"/>
        <end position="627"/>
    </location>
</feature>
<dbReference type="AlphaFoldDB" id="A0AAV4ITJ9"/>
<feature type="region of interest" description="Disordered" evidence="5">
    <location>
        <begin position="654"/>
        <end position="715"/>
    </location>
</feature>
<feature type="compositionally biased region" description="Basic and acidic residues" evidence="5">
    <location>
        <begin position="775"/>
        <end position="786"/>
    </location>
</feature>
<gene>
    <name evidence="6" type="ORF">ElyMa_001407700</name>
</gene>
<keyword evidence="7" id="KW-1185">Reference proteome</keyword>
<dbReference type="Proteomes" id="UP000762676">
    <property type="component" value="Unassembled WGS sequence"/>
</dbReference>
<evidence type="ECO:0000313" key="6">
    <source>
        <dbReference type="EMBL" id="GFS13863.1"/>
    </source>
</evidence>
<organism evidence="6 7">
    <name type="scientific">Elysia marginata</name>
    <dbReference type="NCBI Taxonomy" id="1093978"/>
    <lineage>
        <taxon>Eukaryota</taxon>
        <taxon>Metazoa</taxon>
        <taxon>Spiralia</taxon>
        <taxon>Lophotrochozoa</taxon>
        <taxon>Mollusca</taxon>
        <taxon>Gastropoda</taxon>
        <taxon>Heterobranchia</taxon>
        <taxon>Euthyneura</taxon>
        <taxon>Panpulmonata</taxon>
        <taxon>Sacoglossa</taxon>
        <taxon>Placobranchoidea</taxon>
        <taxon>Plakobranchidae</taxon>
        <taxon>Elysia</taxon>
    </lineage>
</organism>
<protein>
    <submittedName>
        <fullName evidence="6">U3 small nucleolar RNA-associated protein 14 like protein A</fullName>
    </submittedName>
</protein>
<feature type="compositionally biased region" description="Basic and acidic residues" evidence="5">
    <location>
        <begin position="654"/>
        <end position="665"/>
    </location>
</feature>
<evidence type="ECO:0000256" key="3">
    <source>
        <dbReference type="ARBA" id="ARBA00022553"/>
    </source>
</evidence>
<comment type="subcellular location">
    <subcellularLocation>
        <location evidence="1">Nucleus</location>
        <location evidence="1">Nucleolus</location>
    </subcellularLocation>
</comment>
<dbReference type="PANTHER" id="PTHR14150:SF12">
    <property type="entry name" value="U3 SMALL NUCLEOLAR RNA-ASSOCIATED PROTEIN 14 HOMOLOG A"/>
    <property type="match status" value="1"/>
</dbReference>
<dbReference type="InterPro" id="IPR006709">
    <property type="entry name" value="SSU_processome_Utp14"/>
</dbReference>
<evidence type="ECO:0000256" key="2">
    <source>
        <dbReference type="ARBA" id="ARBA00007774"/>
    </source>
</evidence>
<feature type="region of interest" description="Disordered" evidence="5">
    <location>
        <begin position="407"/>
        <end position="629"/>
    </location>
</feature>
<dbReference type="EMBL" id="BMAT01002775">
    <property type="protein sequence ID" value="GFS13863.1"/>
    <property type="molecule type" value="Genomic_DNA"/>
</dbReference>
<dbReference type="GO" id="GO:0032040">
    <property type="term" value="C:small-subunit processome"/>
    <property type="evidence" value="ECO:0007669"/>
    <property type="project" value="InterPro"/>
</dbReference>
<evidence type="ECO:0000256" key="5">
    <source>
        <dbReference type="SAM" id="MobiDB-lite"/>
    </source>
</evidence>
<dbReference type="Pfam" id="PF04615">
    <property type="entry name" value="Utp14"/>
    <property type="match status" value="2"/>
</dbReference>
<keyword evidence="3" id="KW-0597">Phosphoprotein</keyword>
<feature type="compositionally biased region" description="Basic residues" evidence="5">
    <location>
        <begin position="568"/>
        <end position="577"/>
    </location>
</feature>
<keyword evidence="4" id="KW-0539">Nucleus</keyword>
<evidence type="ECO:0000313" key="7">
    <source>
        <dbReference type="Proteomes" id="UP000762676"/>
    </source>
</evidence>
<sequence>MHPRSKQRHSIDLAICLRGDIRDLEVTKVMREAECWTDHHLVNSVLTMHTIPTHHKKKIIRPPFNVSKLTNISREMQFAQDLGDRLTSHGHMTGKWKPVQNPCEGVREVHCWTETEGPKENHFGDSEDDAVDEVAHEKLLNSLFAMDGKTRNKNNVRGVSAQSVNLDLVVHAKRDQGKIKPQDLKLKARDMTDSLKKPMSSMETEQIKRHIARETIKTEMTTWEPVVQEIRSAPQMIFSNRPHGVEMRDAMKPKGFKPRTPLEKELFAALGQSEEVLNPNQELTKAEERALKAMSVKEAMARRAELMKHHELLSRAQIRAKRVKKIKSKRYRKILRKEKEGAERKELEKLQQTDQEAFVERLEQLEKDRMEERLTLKHRGGGKFARLHKVYSKFDDKTREAMQDMLQKSRELTKKTENVSSSDEEDEQADVEMVQQNAAQDVADSEEDESRPSSTSIKPSQLEILKAINKKAGGWLDGPKSTFVYTDERPANASQPDESSDVHERLSGDSQSVVPQGEEKKPASMVNNHELESENEESSGAKLSGKKRTLDEVDPEVESNETAAPEPKKKKRKRNKKKDIDVDGNDEASGAKAPAKPKEKAVTEVTLETVDEREAAEDEEAEVDEDDSLKVTMEELFQDEDVVEQFAKEKAAAEAKARPKFEDTRLPGWGSWAGPDYKGEKPLTKKQKRAEARAKQLEKQQQKIKQPHVWLNPSRDDAVRKLQPKAVPFPYSSVQQYEASLRQPVSRGFVRETAFKLLNKPEVVTKLGHIIKPLDKEDIFKKKASSDDVNVEAGTLASGKGDNPKDRRTGSDNSRRKGAGDKRQNSKASSAQTKQKRKSIS</sequence>
<comment type="caution">
    <text evidence="6">The sequence shown here is derived from an EMBL/GenBank/DDBJ whole genome shotgun (WGS) entry which is preliminary data.</text>
</comment>
<accession>A0AAV4ITJ9</accession>
<feature type="compositionally biased region" description="Basic and acidic residues" evidence="5">
    <location>
        <begin position="407"/>
        <end position="417"/>
    </location>
</feature>
<evidence type="ECO:0000256" key="4">
    <source>
        <dbReference type="ARBA" id="ARBA00023242"/>
    </source>
</evidence>
<evidence type="ECO:0000256" key="1">
    <source>
        <dbReference type="ARBA" id="ARBA00004604"/>
    </source>
</evidence>